<dbReference type="AlphaFoldDB" id="A0A5A7UTR0"/>
<protein>
    <recommendedName>
        <fullName evidence="1">DUF1985 domain-containing protein</fullName>
    </recommendedName>
</protein>
<dbReference type="EMBL" id="SSTE01006761">
    <property type="protein sequence ID" value="KAA0058534.1"/>
    <property type="molecule type" value="Genomic_DNA"/>
</dbReference>
<dbReference type="Proteomes" id="UP000321393">
    <property type="component" value="Unassembled WGS sequence"/>
</dbReference>
<evidence type="ECO:0000313" key="3">
    <source>
        <dbReference type="EMBL" id="TYK07210.1"/>
    </source>
</evidence>
<dbReference type="OrthoDB" id="1750169at2759"/>
<proteinExistence type="predicted"/>
<sequence>MPRIEVENIKSNKDDPILIDDNTEINEGETSYDVPLNFSSKPDEDNLPIAKRRLFERVLKGKGKAIQTENEEDKIKMAKIYFLENFLLGKQFTIGIDLEYIKLLDDEKQFDEYPWGRIVYECIPLFTGLSIFCAQRIEHKKICMLIWVVDSHPKCKDSTMNSSNIRPCFLRMTSRNEARSVKCKVERKLMKILRKENAHDKLSNPMRKFLNTSSNFKN</sequence>
<dbReference type="PANTHER" id="PTHR48449:SF1">
    <property type="entry name" value="DUF1985 DOMAIN-CONTAINING PROTEIN"/>
    <property type="match status" value="1"/>
</dbReference>
<evidence type="ECO:0000259" key="1">
    <source>
        <dbReference type="Pfam" id="PF09331"/>
    </source>
</evidence>
<comment type="caution">
    <text evidence="2">The sequence shown here is derived from an EMBL/GenBank/DDBJ whole genome shotgun (WGS) entry which is preliminary data.</text>
</comment>
<name>A0A5A7UTR0_CUCMM</name>
<evidence type="ECO:0000313" key="4">
    <source>
        <dbReference type="Proteomes" id="UP000321393"/>
    </source>
</evidence>
<organism evidence="2 4">
    <name type="scientific">Cucumis melo var. makuwa</name>
    <name type="common">Oriental melon</name>
    <dbReference type="NCBI Taxonomy" id="1194695"/>
    <lineage>
        <taxon>Eukaryota</taxon>
        <taxon>Viridiplantae</taxon>
        <taxon>Streptophyta</taxon>
        <taxon>Embryophyta</taxon>
        <taxon>Tracheophyta</taxon>
        <taxon>Spermatophyta</taxon>
        <taxon>Magnoliopsida</taxon>
        <taxon>eudicotyledons</taxon>
        <taxon>Gunneridae</taxon>
        <taxon>Pentapetalae</taxon>
        <taxon>rosids</taxon>
        <taxon>fabids</taxon>
        <taxon>Cucurbitales</taxon>
        <taxon>Cucurbitaceae</taxon>
        <taxon>Benincaseae</taxon>
        <taxon>Cucumis</taxon>
    </lineage>
</organism>
<evidence type="ECO:0000313" key="5">
    <source>
        <dbReference type="Proteomes" id="UP000321947"/>
    </source>
</evidence>
<dbReference type="Pfam" id="PF09331">
    <property type="entry name" value="DUF1985"/>
    <property type="match status" value="1"/>
</dbReference>
<dbReference type="Proteomes" id="UP000321947">
    <property type="component" value="Unassembled WGS sequence"/>
</dbReference>
<feature type="domain" description="DUF1985" evidence="1">
    <location>
        <begin position="68"/>
        <end position="121"/>
    </location>
</feature>
<evidence type="ECO:0000313" key="2">
    <source>
        <dbReference type="EMBL" id="KAA0058534.1"/>
    </source>
</evidence>
<dbReference type="EMBL" id="SSTD01013339">
    <property type="protein sequence ID" value="TYK07210.1"/>
    <property type="molecule type" value="Genomic_DNA"/>
</dbReference>
<accession>A0A5A7UTR0</accession>
<dbReference type="PANTHER" id="PTHR48449">
    <property type="entry name" value="DUF1985 DOMAIN-CONTAINING PROTEIN"/>
    <property type="match status" value="1"/>
</dbReference>
<gene>
    <name evidence="3" type="ORF">E5676_scaffold606G00970</name>
    <name evidence="2" type="ORF">E6C27_scaffold132G001350</name>
</gene>
<dbReference type="InterPro" id="IPR015410">
    <property type="entry name" value="DUF1985"/>
</dbReference>
<reference evidence="4 5" key="1">
    <citation type="submission" date="2019-08" db="EMBL/GenBank/DDBJ databases">
        <title>Draft genome sequences of two oriental melons (Cucumis melo L. var makuwa).</title>
        <authorList>
            <person name="Kwon S.-Y."/>
        </authorList>
    </citation>
    <scope>NUCLEOTIDE SEQUENCE [LARGE SCALE GENOMIC DNA]</scope>
    <source>
        <strain evidence="5">cv. Chang Bougi</strain>
        <strain evidence="4">cv. SW 3</strain>
        <tissue evidence="2">Leaf</tissue>
    </source>
</reference>